<keyword evidence="3" id="KW-1185">Reference proteome</keyword>
<dbReference type="Proteomes" id="UP000677265">
    <property type="component" value="Unassembled WGS sequence"/>
</dbReference>
<name>A0A942T148_9BACI</name>
<evidence type="ECO:0000313" key="2">
    <source>
        <dbReference type="EMBL" id="MCH6266588.1"/>
    </source>
</evidence>
<dbReference type="EMBL" id="JAGYPE020000022">
    <property type="protein sequence ID" value="MCH6266588.1"/>
    <property type="molecule type" value="Genomic_DNA"/>
</dbReference>
<sequence>MEDTSKLIEWIRSLPDYEKDKLKKILLDLNEILETDPQGFKQIVSKMQGFPKGH</sequence>
<reference evidence="1" key="1">
    <citation type="submission" date="2021-05" db="EMBL/GenBank/DDBJ databases">
        <title>Novel Bacillus species.</title>
        <authorList>
            <person name="Liu G."/>
        </authorList>
    </citation>
    <scope>NUCLEOTIDE SEQUENCE</scope>
    <source>
        <strain evidence="1 3">FJAT-50051</strain>
    </source>
</reference>
<proteinExistence type="predicted"/>
<accession>A0A942T148</accession>
<protein>
    <submittedName>
        <fullName evidence="1">Uncharacterized protein</fullName>
    </submittedName>
</protein>
<gene>
    <name evidence="2" type="ORF">KHB02_013745</name>
    <name evidence="1" type="ORF">KHB02_22805</name>
</gene>
<dbReference type="AlphaFoldDB" id="A0A942T148"/>
<organism evidence="1">
    <name type="scientific">Neobacillus citreus</name>
    <dbReference type="NCBI Taxonomy" id="2833578"/>
    <lineage>
        <taxon>Bacteria</taxon>
        <taxon>Bacillati</taxon>
        <taxon>Bacillota</taxon>
        <taxon>Bacilli</taxon>
        <taxon>Bacillales</taxon>
        <taxon>Bacillaceae</taxon>
        <taxon>Neobacillus</taxon>
    </lineage>
</organism>
<comment type="caution">
    <text evidence="1">The sequence shown here is derived from an EMBL/GenBank/DDBJ whole genome shotgun (WGS) entry which is preliminary data.</text>
</comment>
<evidence type="ECO:0000313" key="3">
    <source>
        <dbReference type="Proteomes" id="UP000677265"/>
    </source>
</evidence>
<dbReference type="EMBL" id="JAGYPE010000004">
    <property type="protein sequence ID" value="MBS4184229.1"/>
    <property type="molecule type" value="Genomic_DNA"/>
</dbReference>
<dbReference type="RefSeq" id="WP_213144131.1">
    <property type="nucleotide sequence ID" value="NZ_JAGYPE020000022.1"/>
</dbReference>
<evidence type="ECO:0000313" key="1">
    <source>
        <dbReference type="EMBL" id="MBS4184229.1"/>
    </source>
</evidence>